<feature type="domain" description="Transglycosylase SLT" evidence="2">
    <location>
        <begin position="58"/>
        <end position="168"/>
    </location>
</feature>
<evidence type="ECO:0000313" key="4">
    <source>
        <dbReference type="Proteomes" id="UP000248745"/>
    </source>
</evidence>
<proteinExistence type="inferred from homology"/>
<dbReference type="CDD" id="cd16894">
    <property type="entry name" value="MltD-like"/>
    <property type="match status" value="1"/>
</dbReference>
<gene>
    <name evidence="3" type="ORF">DN068_12855</name>
</gene>
<accession>A0A2W2BY15</accession>
<comment type="caution">
    <text evidence="3">The sequence shown here is derived from an EMBL/GenBank/DDBJ whole genome shotgun (WGS) entry which is preliminary data.</text>
</comment>
<keyword evidence="4" id="KW-1185">Reference proteome</keyword>
<protein>
    <submittedName>
        <fullName evidence="3">Lytic murein transglycosylase</fullName>
    </submittedName>
</protein>
<evidence type="ECO:0000313" key="3">
    <source>
        <dbReference type="EMBL" id="PZF72743.1"/>
    </source>
</evidence>
<reference evidence="3 4" key="1">
    <citation type="submission" date="2018-06" db="EMBL/GenBank/DDBJ databases">
        <title>Mucibacter soli gen. nov., sp. nov., a new member of the family Chitinophagaceae producing mucin.</title>
        <authorList>
            <person name="Kim M.-K."/>
            <person name="Park S."/>
            <person name="Kim T.-S."/>
            <person name="Joung Y."/>
            <person name="Han J.-H."/>
            <person name="Kim S.B."/>
        </authorList>
    </citation>
    <scope>NUCLEOTIDE SEQUENCE [LARGE SCALE GENOMIC DNA]</scope>
    <source>
        <strain evidence="3 4">R1-15</strain>
    </source>
</reference>
<dbReference type="PANTHER" id="PTHR37423">
    <property type="entry name" value="SOLUBLE LYTIC MUREIN TRANSGLYCOSYLASE-RELATED"/>
    <property type="match status" value="1"/>
</dbReference>
<evidence type="ECO:0000256" key="1">
    <source>
        <dbReference type="ARBA" id="ARBA00007734"/>
    </source>
</evidence>
<dbReference type="EMBL" id="QKTW01000017">
    <property type="protein sequence ID" value="PZF72743.1"/>
    <property type="molecule type" value="Genomic_DNA"/>
</dbReference>
<dbReference type="SUPFAM" id="SSF53955">
    <property type="entry name" value="Lysozyme-like"/>
    <property type="match status" value="1"/>
</dbReference>
<evidence type="ECO:0000259" key="2">
    <source>
        <dbReference type="Pfam" id="PF01464"/>
    </source>
</evidence>
<dbReference type="PANTHER" id="PTHR37423:SF2">
    <property type="entry name" value="MEMBRANE-BOUND LYTIC MUREIN TRANSGLYCOSYLASE C"/>
    <property type="match status" value="1"/>
</dbReference>
<name>A0A2W2BY15_9BACT</name>
<sequence>MLKLNNAQMLPLRSLFVTLFIVFTTYASWCMNGIDTTDNKIAYYRTSVNRNKNVVQFIDKALQAYGLPKALHNLALIESDFNRSIISTANAVGTWQITPVVASDYGLRIDSTHDERYDLYKSTQVACRNLADLYGMYKNWILVVAAYNCGAGRVNKAIAKAGSSNYADFFRFLPNETIMHVYKFQLACYANNDRYEIRVSKPESTPGADELPQTRPGISQINISAGYKLLIIADKLQLPLEELQRLNPDFEKKINETGSTLLYLPTDKMPDFVLMQTEVLSESLETEQ</sequence>
<dbReference type="Proteomes" id="UP000248745">
    <property type="component" value="Unassembled WGS sequence"/>
</dbReference>
<dbReference type="OrthoDB" id="9815002at2"/>
<comment type="similarity">
    <text evidence="1">Belongs to the transglycosylase Slt family.</text>
</comment>
<dbReference type="Pfam" id="PF01464">
    <property type="entry name" value="SLT"/>
    <property type="match status" value="1"/>
</dbReference>
<dbReference type="InterPro" id="IPR008258">
    <property type="entry name" value="Transglycosylase_SLT_dom_1"/>
</dbReference>
<organism evidence="3 4">
    <name type="scientific">Taibaiella soli</name>
    <dbReference type="NCBI Taxonomy" id="1649169"/>
    <lineage>
        <taxon>Bacteria</taxon>
        <taxon>Pseudomonadati</taxon>
        <taxon>Bacteroidota</taxon>
        <taxon>Chitinophagia</taxon>
        <taxon>Chitinophagales</taxon>
        <taxon>Chitinophagaceae</taxon>
        <taxon>Taibaiella</taxon>
    </lineage>
</organism>
<dbReference type="InterPro" id="IPR023346">
    <property type="entry name" value="Lysozyme-like_dom_sf"/>
</dbReference>
<dbReference type="Gene3D" id="1.10.530.10">
    <property type="match status" value="1"/>
</dbReference>
<dbReference type="AlphaFoldDB" id="A0A2W2BY15"/>